<dbReference type="GO" id="GO:0016758">
    <property type="term" value="F:hexosyltransferase activity"/>
    <property type="evidence" value="ECO:0007669"/>
    <property type="project" value="UniProtKB-ARBA"/>
</dbReference>
<proteinExistence type="predicted"/>
<gene>
    <name evidence="1" type="ORF">GAN59_21325</name>
</gene>
<dbReference type="PANTHER" id="PTHR22916:SF3">
    <property type="entry name" value="UDP-GLCNAC:BETAGAL BETA-1,3-N-ACETYLGLUCOSAMINYLTRANSFERASE-LIKE PROTEIN 1"/>
    <property type="match status" value="1"/>
</dbReference>
<dbReference type="AlphaFoldDB" id="A0A1H7XL13"/>
<protein>
    <submittedName>
        <fullName evidence="1">Glycosyltransferase family 2 protein</fullName>
    </submittedName>
</protein>
<organism evidence="1 2">
    <name type="scientific">Bacteroides thetaiotaomicron</name>
    <dbReference type="NCBI Taxonomy" id="818"/>
    <lineage>
        <taxon>Bacteria</taxon>
        <taxon>Pseudomonadati</taxon>
        <taxon>Bacteroidota</taxon>
        <taxon>Bacteroidia</taxon>
        <taxon>Bacteroidales</taxon>
        <taxon>Bacteroidaceae</taxon>
        <taxon>Bacteroides</taxon>
    </lineage>
</organism>
<dbReference type="RefSeq" id="WP_074859883.1">
    <property type="nucleotide sequence ID" value="NZ_BQNN01000001.1"/>
</dbReference>
<keyword evidence="1" id="KW-0808">Transferase</keyword>
<evidence type="ECO:0000313" key="1">
    <source>
        <dbReference type="EMBL" id="KAB4469582.1"/>
    </source>
</evidence>
<dbReference type="SUPFAM" id="SSF53448">
    <property type="entry name" value="Nucleotide-diphospho-sugar transferases"/>
    <property type="match status" value="1"/>
</dbReference>
<name>A0A1H7XL13_BACT4</name>
<sequence>MNVCLSVIVPVYNIAPYVRRCIESLLCQSFSDFELLIIDDGSTDGSAAICDEYAGKEKCIRVIHQINAGVTAARRRGVEEAKGDWICFVDGDDILPQNAFCDLYGHTSDVDIVIGRIHLVDINGRILQRNCQEERCLDFVNYLKALLEHKVPLSPVGRIFRKSLFDPSILDLPPTIRRGEDYIMNVRLAIKSEKIRIIDRHVYDYIQYSDSCLHRFRNTWEYEKLFNSFLLRSITDHHLEEECKESIVHAHIHLLMGVLDDPNLNKKDAFYLQIEKEAFEIQITLKEKLLLNFVAFPFYIRKFIYKTLKKVYHFGRQLISLITV</sequence>
<reference evidence="1 2" key="1">
    <citation type="journal article" date="2019" name="Nat. Med.">
        <title>A library of human gut bacterial isolates paired with longitudinal multiomics data enables mechanistic microbiome research.</title>
        <authorList>
            <person name="Poyet M."/>
            <person name="Groussin M."/>
            <person name="Gibbons S.M."/>
            <person name="Avila-Pacheco J."/>
            <person name="Jiang X."/>
            <person name="Kearney S.M."/>
            <person name="Perrotta A.R."/>
            <person name="Berdy B."/>
            <person name="Zhao S."/>
            <person name="Lieberman T.D."/>
            <person name="Swanson P.K."/>
            <person name="Smith M."/>
            <person name="Roesemann S."/>
            <person name="Alexander J.E."/>
            <person name="Rich S.A."/>
            <person name="Livny J."/>
            <person name="Vlamakis H."/>
            <person name="Clish C."/>
            <person name="Bullock K."/>
            <person name="Deik A."/>
            <person name="Scott J."/>
            <person name="Pierce K.A."/>
            <person name="Xavier R.J."/>
            <person name="Alm E.J."/>
        </authorList>
    </citation>
    <scope>NUCLEOTIDE SEQUENCE [LARGE SCALE GENOMIC DNA]</scope>
    <source>
        <strain evidence="1 2">BIOML-A156</strain>
    </source>
</reference>
<dbReference type="Gene3D" id="3.90.550.10">
    <property type="entry name" value="Spore Coat Polysaccharide Biosynthesis Protein SpsA, Chain A"/>
    <property type="match status" value="1"/>
</dbReference>
<dbReference type="InterPro" id="IPR001173">
    <property type="entry name" value="Glyco_trans_2-like"/>
</dbReference>
<dbReference type="Pfam" id="PF00535">
    <property type="entry name" value="Glycos_transf_2"/>
    <property type="match status" value="1"/>
</dbReference>
<dbReference type="InterPro" id="IPR029044">
    <property type="entry name" value="Nucleotide-diphossugar_trans"/>
</dbReference>
<comment type="caution">
    <text evidence="1">The sequence shown here is derived from an EMBL/GenBank/DDBJ whole genome shotgun (WGS) entry which is preliminary data.</text>
</comment>
<dbReference type="CDD" id="cd00761">
    <property type="entry name" value="Glyco_tranf_GTA_type"/>
    <property type="match status" value="1"/>
</dbReference>
<accession>A0A1H7XL13</accession>
<evidence type="ECO:0000313" key="2">
    <source>
        <dbReference type="Proteomes" id="UP000488521"/>
    </source>
</evidence>
<dbReference type="Proteomes" id="UP000488521">
    <property type="component" value="Unassembled WGS sequence"/>
</dbReference>
<dbReference type="PANTHER" id="PTHR22916">
    <property type="entry name" value="GLYCOSYLTRANSFERASE"/>
    <property type="match status" value="1"/>
</dbReference>
<dbReference type="EMBL" id="WCRS01000022">
    <property type="protein sequence ID" value="KAB4469582.1"/>
    <property type="molecule type" value="Genomic_DNA"/>
</dbReference>